<dbReference type="RefSeq" id="XP_040764977.1">
    <property type="nucleotide sequence ID" value="XM_040901247.1"/>
</dbReference>
<accession>A0A165EKC4</accession>
<protein>
    <submittedName>
        <fullName evidence="1">Uncharacterized protein</fullName>
    </submittedName>
</protein>
<evidence type="ECO:0000313" key="1">
    <source>
        <dbReference type="EMBL" id="KZT07237.1"/>
    </source>
</evidence>
<gene>
    <name evidence="1" type="ORF">LAESUDRAFT_120444</name>
</gene>
<dbReference type="EMBL" id="KV427620">
    <property type="protein sequence ID" value="KZT07237.1"/>
    <property type="molecule type" value="Genomic_DNA"/>
</dbReference>
<dbReference type="GeneID" id="63818279"/>
<dbReference type="Proteomes" id="UP000076871">
    <property type="component" value="Unassembled WGS sequence"/>
</dbReference>
<name>A0A165EKC4_9APHY</name>
<dbReference type="AlphaFoldDB" id="A0A165EKC4"/>
<dbReference type="InParanoid" id="A0A165EKC4"/>
<keyword evidence="2" id="KW-1185">Reference proteome</keyword>
<reference evidence="1 2" key="1">
    <citation type="journal article" date="2016" name="Mol. Biol. Evol.">
        <title>Comparative Genomics of Early-Diverging Mushroom-Forming Fungi Provides Insights into the Origins of Lignocellulose Decay Capabilities.</title>
        <authorList>
            <person name="Nagy L.G."/>
            <person name="Riley R."/>
            <person name="Tritt A."/>
            <person name="Adam C."/>
            <person name="Daum C."/>
            <person name="Floudas D."/>
            <person name="Sun H."/>
            <person name="Yadav J.S."/>
            <person name="Pangilinan J."/>
            <person name="Larsson K.H."/>
            <person name="Matsuura K."/>
            <person name="Barry K."/>
            <person name="Labutti K."/>
            <person name="Kuo R."/>
            <person name="Ohm R.A."/>
            <person name="Bhattacharya S.S."/>
            <person name="Shirouzu T."/>
            <person name="Yoshinaga Y."/>
            <person name="Martin F.M."/>
            <person name="Grigoriev I.V."/>
            <person name="Hibbett D.S."/>
        </authorList>
    </citation>
    <scope>NUCLEOTIDE SEQUENCE [LARGE SCALE GENOMIC DNA]</scope>
    <source>
        <strain evidence="1 2">93-53</strain>
    </source>
</reference>
<proteinExistence type="predicted"/>
<evidence type="ECO:0000313" key="2">
    <source>
        <dbReference type="Proteomes" id="UP000076871"/>
    </source>
</evidence>
<sequence>MTNWNYHAQDPKVAVLNLDGCYPSLSSPLIMWLLATLTRQSLRTLLLRGDIHFSVLAKGFIVLSCRSACFRVQYTREQRGDGSHLFPEVPGESLVTANIHLALRDPPAQQSPLSHCCNLENPIASRTAGLPMPTYVAHGPRYP</sequence>
<organism evidence="1 2">
    <name type="scientific">Laetiporus sulphureus 93-53</name>
    <dbReference type="NCBI Taxonomy" id="1314785"/>
    <lineage>
        <taxon>Eukaryota</taxon>
        <taxon>Fungi</taxon>
        <taxon>Dikarya</taxon>
        <taxon>Basidiomycota</taxon>
        <taxon>Agaricomycotina</taxon>
        <taxon>Agaricomycetes</taxon>
        <taxon>Polyporales</taxon>
        <taxon>Laetiporus</taxon>
    </lineage>
</organism>